<proteinExistence type="predicted"/>
<reference evidence="1" key="1">
    <citation type="journal article" date="2023" name="Plant J.">
        <title>Genome sequences and population genomics provide insights into the demographic history, inbreeding, and mutation load of two 'living fossil' tree species of Dipteronia.</title>
        <authorList>
            <person name="Feng Y."/>
            <person name="Comes H.P."/>
            <person name="Chen J."/>
            <person name="Zhu S."/>
            <person name="Lu R."/>
            <person name="Zhang X."/>
            <person name="Li P."/>
            <person name="Qiu J."/>
            <person name="Olsen K.M."/>
            <person name="Qiu Y."/>
        </authorList>
    </citation>
    <scope>NUCLEOTIDE SEQUENCE</scope>
    <source>
        <strain evidence="1">KIB01</strain>
    </source>
</reference>
<comment type="caution">
    <text evidence="1">The sequence shown here is derived from an EMBL/GenBank/DDBJ whole genome shotgun (WGS) entry which is preliminary data.</text>
</comment>
<keyword evidence="2" id="KW-1185">Reference proteome</keyword>
<dbReference type="AlphaFoldDB" id="A0AAD9WVK4"/>
<organism evidence="1 2">
    <name type="scientific">Dipteronia dyeriana</name>
    <dbReference type="NCBI Taxonomy" id="168575"/>
    <lineage>
        <taxon>Eukaryota</taxon>
        <taxon>Viridiplantae</taxon>
        <taxon>Streptophyta</taxon>
        <taxon>Embryophyta</taxon>
        <taxon>Tracheophyta</taxon>
        <taxon>Spermatophyta</taxon>
        <taxon>Magnoliopsida</taxon>
        <taxon>eudicotyledons</taxon>
        <taxon>Gunneridae</taxon>
        <taxon>Pentapetalae</taxon>
        <taxon>rosids</taxon>
        <taxon>malvids</taxon>
        <taxon>Sapindales</taxon>
        <taxon>Sapindaceae</taxon>
        <taxon>Hippocastanoideae</taxon>
        <taxon>Acereae</taxon>
        <taxon>Dipteronia</taxon>
    </lineage>
</organism>
<sequence>MATHSQYQTHDQEYLRKVAAEGFALVDKFYGRGIAKIFHPPPPAPHAPTTRLYYPQQSQVVVKVEKPVMYRNEAAQRFDGTLIPDYRTRKPASRAVF</sequence>
<protein>
    <submittedName>
        <fullName evidence="1">Uncharacterized protein</fullName>
    </submittedName>
</protein>
<dbReference type="EMBL" id="JANJYI010000006">
    <property type="protein sequence ID" value="KAK2645464.1"/>
    <property type="molecule type" value="Genomic_DNA"/>
</dbReference>
<evidence type="ECO:0000313" key="1">
    <source>
        <dbReference type="EMBL" id="KAK2645464.1"/>
    </source>
</evidence>
<name>A0AAD9WVK4_9ROSI</name>
<evidence type="ECO:0000313" key="2">
    <source>
        <dbReference type="Proteomes" id="UP001280121"/>
    </source>
</evidence>
<dbReference type="Proteomes" id="UP001280121">
    <property type="component" value="Unassembled WGS sequence"/>
</dbReference>
<gene>
    <name evidence="1" type="ORF">Ddye_020659</name>
</gene>
<accession>A0AAD9WVK4</accession>